<dbReference type="FunFam" id="3.30.160.60:FF:002405">
    <property type="entry name" value="tRNA dimethylallyltransferase"/>
    <property type="match status" value="1"/>
</dbReference>
<name>A0A5P1E436_ASPOF</name>
<evidence type="ECO:0000256" key="7">
    <source>
        <dbReference type="ARBA" id="ARBA00023054"/>
    </source>
</evidence>
<protein>
    <recommendedName>
        <fullName evidence="4">RAB6-interacting golgin</fullName>
    </recommendedName>
</protein>
<dbReference type="InterPro" id="IPR027417">
    <property type="entry name" value="P-loop_NTPase"/>
</dbReference>
<reference evidence="10" key="1">
    <citation type="journal article" date="2017" name="Nat. Commun.">
        <title>The asparagus genome sheds light on the origin and evolution of a young Y chromosome.</title>
        <authorList>
            <person name="Harkess A."/>
            <person name="Zhou J."/>
            <person name="Xu C."/>
            <person name="Bowers J.E."/>
            <person name="Van der Hulst R."/>
            <person name="Ayyampalayam S."/>
            <person name="Mercati F."/>
            <person name="Riccardi P."/>
            <person name="McKain M.R."/>
            <person name="Kakrana A."/>
            <person name="Tang H."/>
            <person name="Ray J."/>
            <person name="Groenendijk J."/>
            <person name="Arikit S."/>
            <person name="Mathioni S.M."/>
            <person name="Nakano M."/>
            <person name="Shan H."/>
            <person name="Telgmann-Rauber A."/>
            <person name="Kanno A."/>
            <person name="Yue Z."/>
            <person name="Chen H."/>
            <person name="Li W."/>
            <person name="Chen Y."/>
            <person name="Xu X."/>
            <person name="Zhang Y."/>
            <person name="Luo S."/>
            <person name="Chen H."/>
            <person name="Gao J."/>
            <person name="Mao Z."/>
            <person name="Pires J.C."/>
            <person name="Luo M."/>
            <person name="Kudrna D."/>
            <person name="Wing R.A."/>
            <person name="Meyers B.C."/>
            <person name="Yi K."/>
            <person name="Kong H."/>
            <person name="Lavrijsen P."/>
            <person name="Sunseri F."/>
            <person name="Falavigna A."/>
            <person name="Ye Y."/>
            <person name="Leebens-Mack J.H."/>
            <person name="Chen G."/>
        </authorList>
    </citation>
    <scope>NUCLEOTIDE SEQUENCE [LARGE SCALE GENOMIC DNA]</scope>
    <source>
        <strain evidence="10">cv. DH0086</strain>
    </source>
</reference>
<evidence type="ECO:0000256" key="2">
    <source>
        <dbReference type="ARBA" id="ARBA00004555"/>
    </source>
</evidence>
<keyword evidence="10" id="KW-1185">Reference proteome</keyword>
<keyword evidence="5" id="KW-0963">Cytoplasm</keyword>
<dbReference type="GO" id="GO:0016740">
    <property type="term" value="F:transferase activity"/>
    <property type="evidence" value="ECO:0007669"/>
    <property type="project" value="UniProtKB-KW"/>
</dbReference>
<dbReference type="Gene3D" id="3.30.160.60">
    <property type="entry name" value="Classic Zinc Finger"/>
    <property type="match status" value="1"/>
</dbReference>
<comment type="similarity">
    <text evidence="3">Belongs to the GORAB family.</text>
</comment>
<evidence type="ECO:0000256" key="1">
    <source>
        <dbReference type="ARBA" id="ARBA00004496"/>
    </source>
</evidence>
<evidence type="ECO:0000256" key="6">
    <source>
        <dbReference type="ARBA" id="ARBA00023034"/>
    </source>
</evidence>
<feature type="region of interest" description="Disordered" evidence="8">
    <location>
        <begin position="1"/>
        <end position="47"/>
    </location>
</feature>
<keyword evidence="9" id="KW-0808">Transferase</keyword>
<dbReference type="PANTHER" id="PTHR21470">
    <property type="entry name" value="RAB6-INTERACTING PROTEIN GORAB"/>
    <property type="match status" value="1"/>
</dbReference>
<keyword evidence="7" id="KW-0175">Coiled coil</keyword>
<evidence type="ECO:0000313" key="9">
    <source>
        <dbReference type="EMBL" id="ONK57394.1"/>
    </source>
</evidence>
<dbReference type="PANTHER" id="PTHR21470:SF2">
    <property type="entry name" value="RAB6-INTERACTING GOLGIN"/>
    <property type="match status" value="1"/>
</dbReference>
<dbReference type="EMBL" id="CM007389">
    <property type="protein sequence ID" value="ONK57394.1"/>
    <property type="molecule type" value="Genomic_DNA"/>
</dbReference>
<organism evidence="9 10">
    <name type="scientific">Asparagus officinalis</name>
    <name type="common">Garden asparagus</name>
    <dbReference type="NCBI Taxonomy" id="4686"/>
    <lineage>
        <taxon>Eukaryota</taxon>
        <taxon>Viridiplantae</taxon>
        <taxon>Streptophyta</taxon>
        <taxon>Embryophyta</taxon>
        <taxon>Tracheophyta</taxon>
        <taxon>Spermatophyta</taxon>
        <taxon>Magnoliopsida</taxon>
        <taxon>Liliopsida</taxon>
        <taxon>Asparagales</taxon>
        <taxon>Asparagaceae</taxon>
        <taxon>Asparagoideae</taxon>
        <taxon>Asparagus</taxon>
    </lineage>
</organism>
<evidence type="ECO:0000256" key="4">
    <source>
        <dbReference type="ARBA" id="ARBA00014130"/>
    </source>
</evidence>
<dbReference type="AlphaFoldDB" id="A0A5P1E436"/>
<evidence type="ECO:0000313" key="10">
    <source>
        <dbReference type="Proteomes" id="UP000243459"/>
    </source>
</evidence>
<dbReference type="Gramene" id="ONK57394">
    <property type="protein sequence ID" value="ONK57394"/>
    <property type="gene ID" value="A4U43_C09F70"/>
</dbReference>
<dbReference type="Gene3D" id="3.40.50.300">
    <property type="entry name" value="P-loop containing nucleotide triphosphate hydrolases"/>
    <property type="match status" value="2"/>
</dbReference>
<dbReference type="InterPro" id="IPR007033">
    <property type="entry name" value="GORAB"/>
</dbReference>
<sequence length="520" mass="59622">MMQMPSPEQQQQYISRIKDSGGNSCRDSPAKEDKEEEEMSRSALSAFRAKEEQIERKKLEVREKVFAQLGRVEEESKRLAEIREELEAMADPTRKEVAAVRKRIDVVNRELKPLGQSCLKKEKEYKDALEAFNEKNKEKSQLVNKLMEIIDDILSRDGLPVIVGGTNYYIQALVSPFLIDDAVQDMEEDTVVSEQELSNVDLAASYEIMFVIVPRIPGIFSVSGLIHRRFLQINRYLSLYASSGVLPSTLFQGKAAENWGRADNFRFNCCFIWLDVSLPVLDKYVDQRVDCMIDSGLLLEVYDIYKPNADYTRGLRQAIGAREFEEFFKECFLEIEASGFPCLEGNASSDNAETGIPILRKKADNSSGATLVEILCSRNYRLQYLLDEAIDKLKSNTRKLVRRQIRRLNRLKTYFGWDLHYVDATEAFLCNSGDMWHAKVVEPCIGIVNTFLSEKVSVLTLSTEIGDVRREGHVSRDLWSQYICEACGNRVLRGAHEWEQHKQGRGHRKRILSLRKKSLQ</sequence>
<evidence type="ECO:0000256" key="5">
    <source>
        <dbReference type="ARBA" id="ARBA00022490"/>
    </source>
</evidence>
<comment type="subcellular location">
    <subcellularLocation>
        <location evidence="1">Cytoplasm</location>
    </subcellularLocation>
    <subcellularLocation>
        <location evidence="2">Golgi apparatus</location>
    </subcellularLocation>
</comment>
<dbReference type="Proteomes" id="UP000243459">
    <property type="component" value="Chromosome 9"/>
</dbReference>
<gene>
    <name evidence="9" type="ORF">A4U43_C09F70</name>
</gene>
<proteinExistence type="inferred from homology"/>
<evidence type="ECO:0000256" key="3">
    <source>
        <dbReference type="ARBA" id="ARBA00005599"/>
    </source>
</evidence>
<accession>A0A5P1E436</accession>
<feature type="compositionally biased region" description="Low complexity" evidence="8">
    <location>
        <begin position="1"/>
        <end position="12"/>
    </location>
</feature>
<evidence type="ECO:0000256" key="8">
    <source>
        <dbReference type="SAM" id="MobiDB-lite"/>
    </source>
</evidence>
<dbReference type="OMA" id="TAENWGC"/>
<dbReference type="Gene3D" id="1.10.287.890">
    <property type="entry name" value="Crystal structure of tRNA isopentenylpyrophosphate transferase (bh2366) domain"/>
    <property type="match status" value="1"/>
</dbReference>
<keyword evidence="6" id="KW-0333">Golgi apparatus</keyword>
<dbReference type="GO" id="GO:0005794">
    <property type="term" value="C:Golgi apparatus"/>
    <property type="evidence" value="ECO:0007669"/>
    <property type="project" value="UniProtKB-SubCell"/>
</dbReference>
<dbReference type="Pfam" id="PF04949">
    <property type="entry name" value="Transcrip_act"/>
    <property type="match status" value="1"/>
</dbReference>